<dbReference type="Proteomes" id="UP000784294">
    <property type="component" value="Unassembled WGS sequence"/>
</dbReference>
<evidence type="ECO:0000313" key="2">
    <source>
        <dbReference type="Proteomes" id="UP000784294"/>
    </source>
</evidence>
<evidence type="ECO:0000313" key="1">
    <source>
        <dbReference type="EMBL" id="VEL17437.1"/>
    </source>
</evidence>
<proteinExistence type="predicted"/>
<sequence length="85" mass="9476">MAEKWMLFVHGSKSSPQSPRIGKSDNNINLYSTVRSLTRLSEVEVIFGRMPDALGSEQLRTILRGMINSDGGDWLECSFSRPCGL</sequence>
<keyword evidence="2" id="KW-1185">Reference proteome</keyword>
<gene>
    <name evidence="1" type="ORF">PXEA_LOCUS10877</name>
</gene>
<dbReference type="EMBL" id="CAAALY010032601">
    <property type="protein sequence ID" value="VEL17437.1"/>
    <property type="molecule type" value="Genomic_DNA"/>
</dbReference>
<protein>
    <submittedName>
        <fullName evidence="1">Uncharacterized protein</fullName>
    </submittedName>
</protein>
<organism evidence="1 2">
    <name type="scientific">Protopolystoma xenopodis</name>
    <dbReference type="NCBI Taxonomy" id="117903"/>
    <lineage>
        <taxon>Eukaryota</taxon>
        <taxon>Metazoa</taxon>
        <taxon>Spiralia</taxon>
        <taxon>Lophotrochozoa</taxon>
        <taxon>Platyhelminthes</taxon>
        <taxon>Monogenea</taxon>
        <taxon>Polyopisthocotylea</taxon>
        <taxon>Polystomatidea</taxon>
        <taxon>Polystomatidae</taxon>
        <taxon>Protopolystoma</taxon>
    </lineage>
</organism>
<comment type="caution">
    <text evidence="1">The sequence shown here is derived from an EMBL/GenBank/DDBJ whole genome shotgun (WGS) entry which is preliminary data.</text>
</comment>
<reference evidence="1" key="1">
    <citation type="submission" date="2018-11" db="EMBL/GenBank/DDBJ databases">
        <authorList>
            <consortium name="Pathogen Informatics"/>
        </authorList>
    </citation>
    <scope>NUCLEOTIDE SEQUENCE</scope>
</reference>
<dbReference type="AlphaFoldDB" id="A0A3S5CFQ7"/>
<accession>A0A3S5CFQ7</accession>
<name>A0A3S5CFQ7_9PLAT</name>